<comment type="caution">
    <text evidence="3">The sequence shown here is derived from an EMBL/GenBank/DDBJ whole genome shotgun (WGS) entry which is preliminary data.</text>
</comment>
<feature type="transmembrane region" description="Helical" evidence="1">
    <location>
        <begin position="33"/>
        <end position="55"/>
    </location>
</feature>
<evidence type="ECO:0000313" key="5">
    <source>
        <dbReference type="Proteomes" id="UP000217528"/>
    </source>
</evidence>
<keyword evidence="1" id="KW-0472">Membrane</keyword>
<accession>A0A2A2HAY8</accession>
<dbReference type="Proteomes" id="UP000246004">
    <property type="component" value="Unassembled WGS sequence"/>
</dbReference>
<keyword evidence="5" id="KW-1185">Reference proteome</keyword>
<dbReference type="OrthoDB" id="78251at2157"/>
<evidence type="ECO:0000313" key="6">
    <source>
        <dbReference type="Proteomes" id="UP000246004"/>
    </source>
</evidence>
<reference evidence="3 5" key="2">
    <citation type="journal article" date="2017" name="BMC Genomics">
        <title>Genomic analysis of methanogenic archaea reveals a shift towards energy conservation.</title>
        <authorList>
            <person name="Gilmore S.P."/>
            <person name="Henske J.K."/>
            <person name="Sexton J.A."/>
            <person name="Solomon K.V."/>
            <person name="Seppala S."/>
            <person name="Yoo J.I."/>
            <person name="Huyett L.M."/>
            <person name="Pressman A."/>
            <person name="Cogan J.Z."/>
            <person name="Kivenson V."/>
            <person name="Peng X."/>
            <person name="Tan Y."/>
            <person name="Valentine D.L."/>
            <person name="O'Malley M.A."/>
        </authorList>
    </citation>
    <scope>NUCLEOTIDE SEQUENCE [LARGE SCALE GENOMIC DNA]</scope>
    <source>
        <strain evidence="3 5">1R-7</strain>
    </source>
</reference>
<gene>
    <name evidence="3" type="ORF">ASJ82_04730</name>
    <name evidence="4" type="ORF">MSCUN_00840</name>
</gene>
<dbReference type="Pfam" id="PF13240">
    <property type="entry name" value="Zn_Ribbon_1"/>
    <property type="match status" value="1"/>
</dbReference>
<evidence type="ECO:0000256" key="1">
    <source>
        <dbReference type="SAM" id="Phobius"/>
    </source>
</evidence>
<dbReference type="Proteomes" id="UP000217528">
    <property type="component" value="Unassembled WGS sequence"/>
</dbReference>
<dbReference type="RefSeq" id="WP_095609382.1">
    <property type="nucleotide sequence ID" value="NZ_CAUHCB010000021.1"/>
</dbReference>
<evidence type="ECO:0000313" key="3">
    <source>
        <dbReference type="EMBL" id="PAV06528.1"/>
    </source>
</evidence>
<keyword evidence="1" id="KW-0812">Transmembrane</keyword>
<sequence>MKCPKCQTENKENVTQCKKCGTKLIIESPKNKYYALGISIVLGFFTLCGAGQLYLNQFKRAAIEIIIGLVSYGLTLLGGYVSEIFNLLLVIWYIYTCYDTYKCAEAINEDKPLPKLLGTNIQ</sequence>
<reference evidence="4 6" key="1">
    <citation type="submission" date="2016-04" db="EMBL/GenBank/DDBJ databases">
        <title>Genome sequence of Methanosphaera cuniculi DSM 4103.</title>
        <authorList>
            <person name="Poehlein A."/>
            <person name="Seedorf H."/>
            <person name="Daniel R."/>
        </authorList>
    </citation>
    <scope>NUCLEOTIDE SEQUENCE [LARGE SCALE GENOMIC DNA]</scope>
    <source>
        <strain evidence="4 6">DSM 4103</strain>
    </source>
</reference>
<dbReference type="EMBL" id="LWMS01000002">
    <property type="protein sequence ID" value="PWL09023.1"/>
    <property type="molecule type" value="Genomic_DNA"/>
</dbReference>
<dbReference type="InterPro" id="IPR026870">
    <property type="entry name" value="Zinc_ribbon_dom"/>
</dbReference>
<proteinExistence type="predicted"/>
<keyword evidence="1" id="KW-1133">Transmembrane helix</keyword>
<protein>
    <recommendedName>
        <fullName evidence="2">Zinc-ribbon domain-containing protein</fullName>
    </recommendedName>
</protein>
<dbReference type="AlphaFoldDB" id="A0A2A2HAY8"/>
<evidence type="ECO:0000259" key="2">
    <source>
        <dbReference type="Pfam" id="PF13240"/>
    </source>
</evidence>
<name>A0A2A2HAY8_9EURY</name>
<feature type="domain" description="Zinc-ribbon" evidence="2">
    <location>
        <begin position="2"/>
        <end position="24"/>
    </location>
</feature>
<dbReference type="EMBL" id="LMVN01000029">
    <property type="protein sequence ID" value="PAV06528.1"/>
    <property type="molecule type" value="Genomic_DNA"/>
</dbReference>
<feature type="transmembrane region" description="Helical" evidence="1">
    <location>
        <begin position="67"/>
        <end position="95"/>
    </location>
</feature>
<evidence type="ECO:0000313" key="4">
    <source>
        <dbReference type="EMBL" id="PWL09023.1"/>
    </source>
</evidence>
<organism evidence="3 5">
    <name type="scientific">Methanosphaera cuniculi</name>
    <dbReference type="NCBI Taxonomy" id="1077256"/>
    <lineage>
        <taxon>Archaea</taxon>
        <taxon>Methanobacteriati</taxon>
        <taxon>Methanobacteriota</taxon>
        <taxon>Methanomada group</taxon>
        <taxon>Methanobacteria</taxon>
        <taxon>Methanobacteriales</taxon>
        <taxon>Methanobacteriaceae</taxon>
        <taxon>Methanosphaera</taxon>
    </lineage>
</organism>